<organism evidence="1 2">
    <name type="scientific">Rhizobium terricola</name>
    <dbReference type="NCBI Taxonomy" id="2728849"/>
    <lineage>
        <taxon>Bacteria</taxon>
        <taxon>Pseudomonadati</taxon>
        <taxon>Pseudomonadota</taxon>
        <taxon>Alphaproteobacteria</taxon>
        <taxon>Hyphomicrobiales</taxon>
        <taxon>Rhizobiaceae</taxon>
        <taxon>Rhizobium/Agrobacterium group</taxon>
        <taxon>Rhizobium</taxon>
    </lineage>
</organism>
<dbReference type="AlphaFoldDB" id="A0A7Y0AZU4"/>
<reference evidence="1 2" key="1">
    <citation type="submission" date="2020-04" db="EMBL/GenBank/DDBJ databases">
        <title>Rhizobium sp. S-51 isolated from soil.</title>
        <authorList>
            <person name="Dahal R.H."/>
        </authorList>
    </citation>
    <scope>NUCLEOTIDE SEQUENCE [LARGE SCALE GENOMIC DNA]</scope>
    <source>
        <strain evidence="1 2">S-51</strain>
    </source>
</reference>
<evidence type="ECO:0000313" key="2">
    <source>
        <dbReference type="Proteomes" id="UP000541470"/>
    </source>
</evidence>
<proteinExistence type="predicted"/>
<sequence length="116" mass="12258">MNTLAALMVLVACHPQQSSCLEEPVAVISYSSGADCRAALPSEMEKARKMAGLIYGDCVPVDADLLAGREIRQTIDPVRLAELKTAVPAGVTAKAFVEDPFARFPAVPGMVGEANR</sequence>
<protein>
    <submittedName>
        <fullName evidence="1">Uncharacterized protein</fullName>
    </submittedName>
</protein>
<dbReference type="RefSeq" id="WP_169595082.1">
    <property type="nucleotide sequence ID" value="NZ_JABBGK010000006.1"/>
</dbReference>
<accession>A0A7Y0AZU4</accession>
<gene>
    <name evidence="1" type="ORF">HHL25_20450</name>
</gene>
<keyword evidence="2" id="KW-1185">Reference proteome</keyword>
<comment type="caution">
    <text evidence="1">The sequence shown here is derived from an EMBL/GenBank/DDBJ whole genome shotgun (WGS) entry which is preliminary data.</text>
</comment>
<dbReference type="Proteomes" id="UP000541470">
    <property type="component" value="Unassembled WGS sequence"/>
</dbReference>
<dbReference type="EMBL" id="JABBGK010000006">
    <property type="protein sequence ID" value="NML76510.1"/>
    <property type="molecule type" value="Genomic_DNA"/>
</dbReference>
<evidence type="ECO:0000313" key="1">
    <source>
        <dbReference type="EMBL" id="NML76510.1"/>
    </source>
</evidence>
<name>A0A7Y0AZU4_9HYPH</name>